<dbReference type="AlphaFoldDB" id="A0A8S9Z162"/>
<sequence length="121" mass="13616">MIQPSDITLALNPTKYADQECSDGDVFYTSGERAYAIYTLNRLLCVLPDNKSGMPSHSNFASVGEFCRLKCDDSDGLNALDFHRRICDCVAWKTRFQTCPQQGDALSSRNLYLLLRLDVEP</sequence>
<reference evidence="1" key="1">
    <citation type="submission" date="2019-07" db="EMBL/GenBank/DDBJ databases">
        <title>Annotation for the trematode Paragonimus miyazaki's.</title>
        <authorList>
            <person name="Choi Y.-J."/>
        </authorList>
    </citation>
    <scope>NUCLEOTIDE SEQUENCE</scope>
    <source>
        <strain evidence="1">Japan</strain>
    </source>
</reference>
<accession>A0A8S9Z162</accession>
<proteinExistence type="predicted"/>
<gene>
    <name evidence="1" type="ORF">EG68_04722</name>
</gene>
<comment type="caution">
    <text evidence="1">The sequence shown here is derived from an EMBL/GenBank/DDBJ whole genome shotgun (WGS) entry which is preliminary data.</text>
</comment>
<protein>
    <submittedName>
        <fullName evidence="1">Uncharacterized protein</fullName>
    </submittedName>
</protein>
<dbReference type="EMBL" id="JTDE01002183">
    <property type="protein sequence ID" value="KAF7257728.1"/>
    <property type="molecule type" value="Genomic_DNA"/>
</dbReference>
<organism evidence="1 2">
    <name type="scientific">Paragonimus skrjabini miyazakii</name>
    <dbReference type="NCBI Taxonomy" id="59628"/>
    <lineage>
        <taxon>Eukaryota</taxon>
        <taxon>Metazoa</taxon>
        <taxon>Spiralia</taxon>
        <taxon>Lophotrochozoa</taxon>
        <taxon>Platyhelminthes</taxon>
        <taxon>Trematoda</taxon>
        <taxon>Digenea</taxon>
        <taxon>Plagiorchiida</taxon>
        <taxon>Troglotremata</taxon>
        <taxon>Troglotrematidae</taxon>
        <taxon>Paragonimus</taxon>
    </lineage>
</organism>
<name>A0A8S9Z162_9TREM</name>
<keyword evidence="2" id="KW-1185">Reference proteome</keyword>
<evidence type="ECO:0000313" key="2">
    <source>
        <dbReference type="Proteomes" id="UP000822476"/>
    </source>
</evidence>
<dbReference type="Proteomes" id="UP000822476">
    <property type="component" value="Unassembled WGS sequence"/>
</dbReference>
<evidence type="ECO:0000313" key="1">
    <source>
        <dbReference type="EMBL" id="KAF7257728.1"/>
    </source>
</evidence>